<evidence type="ECO:0000313" key="3">
    <source>
        <dbReference type="Proteomes" id="UP001501231"/>
    </source>
</evidence>
<dbReference type="InterPro" id="IPR036388">
    <property type="entry name" value="WH-like_DNA-bd_sf"/>
</dbReference>
<feature type="compositionally biased region" description="Basic and acidic residues" evidence="1">
    <location>
        <begin position="260"/>
        <end position="272"/>
    </location>
</feature>
<keyword evidence="3" id="KW-1185">Reference proteome</keyword>
<gene>
    <name evidence="2" type="ORF">GCM10010191_37300</name>
</gene>
<dbReference type="SUPFAM" id="SSF46689">
    <property type="entry name" value="Homeodomain-like"/>
    <property type="match status" value="1"/>
</dbReference>
<dbReference type="EMBL" id="BAAARW010000012">
    <property type="protein sequence ID" value="GAA2422158.1"/>
    <property type="molecule type" value="Genomic_DNA"/>
</dbReference>
<organism evidence="2 3">
    <name type="scientific">Actinomadura vinacea</name>
    <dbReference type="NCBI Taxonomy" id="115336"/>
    <lineage>
        <taxon>Bacteria</taxon>
        <taxon>Bacillati</taxon>
        <taxon>Actinomycetota</taxon>
        <taxon>Actinomycetes</taxon>
        <taxon>Streptosporangiales</taxon>
        <taxon>Thermomonosporaceae</taxon>
        <taxon>Actinomadura</taxon>
    </lineage>
</organism>
<comment type="caution">
    <text evidence="2">The sequence shown here is derived from an EMBL/GenBank/DDBJ whole genome shotgun (WGS) entry which is preliminary data.</text>
</comment>
<name>A0ABN3J4H1_9ACTN</name>
<dbReference type="InterPro" id="IPR009057">
    <property type="entry name" value="Homeodomain-like_sf"/>
</dbReference>
<proteinExistence type="predicted"/>
<feature type="region of interest" description="Disordered" evidence="1">
    <location>
        <begin position="250"/>
        <end position="272"/>
    </location>
</feature>
<protein>
    <recommendedName>
        <fullName evidence="4">XRE family transcriptional regulator</fullName>
    </recommendedName>
</protein>
<accession>A0ABN3J4H1</accession>
<sequence length="272" mass="31038">MVEKLPEELRELAISLRKEGRTYREIAGSLGVSISTCSLWLRDVPAPPRPGHEQERVAAMWQSRWAPYHEARERERHETKLAASSEFGDLDERDILLAGALVYWCEGSKDKIYRRQERLVFINSDPALVRFFLRFLQVAGVPREHLRFQLHIHETADIPASTRFWAELTGTPEDAFQKPVIKGHKPKTKRKNLVEDYHGCLCVRAVQSADLYPRVEGWAYGAMLGAEEAAAHFARRSEAALDRLADDQSSARLTGVRVEAPNRYREPGEQPP</sequence>
<dbReference type="Proteomes" id="UP001501231">
    <property type="component" value="Unassembled WGS sequence"/>
</dbReference>
<reference evidence="2 3" key="1">
    <citation type="journal article" date="2019" name="Int. J. Syst. Evol. Microbiol.">
        <title>The Global Catalogue of Microorganisms (GCM) 10K type strain sequencing project: providing services to taxonomists for standard genome sequencing and annotation.</title>
        <authorList>
            <consortium name="The Broad Institute Genomics Platform"/>
            <consortium name="The Broad Institute Genome Sequencing Center for Infectious Disease"/>
            <person name="Wu L."/>
            <person name="Ma J."/>
        </authorList>
    </citation>
    <scope>NUCLEOTIDE SEQUENCE [LARGE SCALE GENOMIC DNA]</scope>
    <source>
        <strain evidence="2 3">JCM 3325</strain>
    </source>
</reference>
<evidence type="ECO:0008006" key="4">
    <source>
        <dbReference type="Google" id="ProtNLM"/>
    </source>
</evidence>
<evidence type="ECO:0000256" key="1">
    <source>
        <dbReference type="SAM" id="MobiDB-lite"/>
    </source>
</evidence>
<evidence type="ECO:0000313" key="2">
    <source>
        <dbReference type="EMBL" id="GAA2422158.1"/>
    </source>
</evidence>
<dbReference type="Gene3D" id="1.10.10.10">
    <property type="entry name" value="Winged helix-like DNA-binding domain superfamily/Winged helix DNA-binding domain"/>
    <property type="match status" value="1"/>
</dbReference>